<dbReference type="SMART" id="SM01169">
    <property type="entry name" value="DUF1943"/>
    <property type="match status" value="1"/>
</dbReference>
<keyword evidence="11" id="KW-1185">Reference proteome</keyword>
<evidence type="ECO:0008006" key="12">
    <source>
        <dbReference type="Google" id="ProtNLM"/>
    </source>
</evidence>
<feature type="region of interest" description="Disordered" evidence="6">
    <location>
        <begin position="1763"/>
        <end position="1787"/>
    </location>
</feature>
<evidence type="ECO:0000256" key="6">
    <source>
        <dbReference type="SAM" id="MobiDB-lite"/>
    </source>
</evidence>
<dbReference type="EMBL" id="OU900103">
    <property type="protein sequence ID" value="CAG9855083.1"/>
    <property type="molecule type" value="Genomic_DNA"/>
</dbReference>
<dbReference type="InterPro" id="IPR015819">
    <property type="entry name" value="Lipid_transp_b-sht_shell"/>
</dbReference>
<dbReference type="Pfam" id="PF01347">
    <property type="entry name" value="Vitellogenin_N"/>
    <property type="match status" value="1"/>
</dbReference>
<dbReference type="InterPro" id="IPR050733">
    <property type="entry name" value="Vitellogenin/Apolipophorin"/>
</dbReference>
<keyword evidence="4" id="KW-0325">Glycoprotein</keyword>
<evidence type="ECO:0000259" key="8">
    <source>
        <dbReference type="PROSITE" id="PS51211"/>
    </source>
</evidence>
<accession>A0A9N9XKG0</accession>
<evidence type="ECO:0000256" key="1">
    <source>
        <dbReference type="ARBA" id="ARBA00022729"/>
    </source>
</evidence>
<gene>
    <name evidence="10" type="ORF">PHYEVI_LOCUS1543</name>
</gene>
<evidence type="ECO:0000313" key="11">
    <source>
        <dbReference type="Proteomes" id="UP001153712"/>
    </source>
</evidence>
<evidence type="ECO:0000256" key="4">
    <source>
        <dbReference type="ARBA" id="ARBA00023180"/>
    </source>
</evidence>
<name>A0A9N9XKG0_PHYSR</name>
<protein>
    <recommendedName>
        <fullName evidence="12">Vitellogenin</fullName>
    </recommendedName>
</protein>
<evidence type="ECO:0000313" key="10">
    <source>
        <dbReference type="EMBL" id="CAG9855083.1"/>
    </source>
</evidence>
<evidence type="ECO:0000256" key="7">
    <source>
        <dbReference type="SAM" id="SignalP"/>
    </source>
</evidence>
<reference evidence="10" key="1">
    <citation type="submission" date="2022-01" db="EMBL/GenBank/DDBJ databases">
        <authorList>
            <person name="King R."/>
        </authorList>
    </citation>
    <scope>NUCLEOTIDE SEQUENCE</scope>
</reference>
<dbReference type="Gene3D" id="2.20.80.10">
    <property type="entry name" value="Lipovitellin-phosvitin complex, chain A, domain 4"/>
    <property type="match status" value="1"/>
</dbReference>
<sequence>MWSPIVLCFLVGFAFAANNPGWKNGSEYVYSIRGHSLVSHKEISNQQSGFVFKAKLRIQPQNDGKLRAQIVHPEYDEIHTELNRWNAHIPDEKLSWKPLKMSGKPFELDMEQGRIVGLWVSKNTPVWEVNMIKSFMSQFQINTDASNLIENDLNTLPENGDGDNDAVYTAMEDTVTGNTATLYQIRPLPAHLVQADPEEAEYVDEDGEVIEVIKNKNYENSLELPAYTYGFEGLKGGKPAGNHMGEIFSRQSTSRILLTGSLKRFVIRKSFTANEIHVSPTLSSDKSSLASSIMNATLIEIKSQEQQIPEVPQPILLESLVYSYEKPFAGTNEIEARPSNKYRQNEDFENLEESRTNWISRSPRSLRRFQQNNQKHGFKQELSALKDAPKSPLLPFTMGYEGMSIKNKIDTVAEVEKLAKEIGQRMQKPEQDHHEELLDMFSTMVSLIRVMDAEELHKVANQLYTNNEQGVEHAVWSAYKDGVAHSGTGPALLVINDWIKSDKIRGEDASQAVTATIESARQPTVNYCRTLFELAKSPKVEKQWPLNDTILLGFADLLRKVYVDDDALQGRFPVQSFKPLRTEEGKQFMEREVLPYFEQQLQDAIKHAQTHKIHTVIRTIGTIGSYHILPVFQPYLNGRVHVSQFQRVLMVLALNKLVETDGEAAQNVLLRLYQNPGESREVRIAAVFQLMRTNPDTEILQSMAQYTNIDDDDYVNAVVKSSIQTAAQLDTPDTQEFAQAARIAEPLLTEKIYGYGYGGNYLRTYFIEQMERSYKQTLQLFGSDDSMIPNGFRYNLRKQMGGLKSNITEMHAMVSSFDDLVQVGKEQFKRFDRQQQEQKQHSQEQEQNQWSSQNIAKLLNLETDDAKQLEGFLLFKMGNYRNMFAFDNRTVEGAAEFIRKIEQELREQKPVSFFKLMTREMAVSVPTEIGIPFLFTYDVPMFIKAQGTFKASAQPQLSQNGKLQVPEQIELKADMRFTVSTKVQSRLSVTAPFNHKQYFAGFDKHWQVNVPARLQVQFDVKNMNAEIEFEPTPKKEFNILHYATRPYTSQAEIANFQPLSANSNTKVIKQDDLQAFETTVGKKSTGMAFHVEFVHSRQFFSTLDLSRMLRQQNNFVDTLQSLWDDNTVQYGSLNVNYNPQQSWARKAVLRLSYEQKYKSQPSSGSASEWILNEDAQPSQRQEELMQKVAADIKNVHVVALDSTLEFKGQQKLKYILTGAVAKSNVDPKSRVMITYKRSSDGTSKPHEFHFVAKSYIPNTNALDAEYSLHKEPMAETEIKVKFGNSQEPLAKIEAQLKYRRSEERSQYLKELPMYRQCKEESRAGNKQMPACLNMTMIANLLDSVDLKAHYENLQPGVAKTVERYFHALQVLAEPYVNINEKDSSVAENEVRVHARFHPDLQALNVTVKAQNQETKFANIEIDEVTQQILVVHPVFHVYNRLSAYLYSPEGNYRDSCVVDKSQINTFSNQTYSADISKHWTVMLQYVANYVGNSERNQPSVYQQLKSQPENYVVLVRENPEASNKKDIKIVVSTPQSDYQIQEIEMTPYQGSELKAKVTVNGQQVRVSEKESHDVKGGYIQIYALPNGEVKVEVHRAFYVIYDGARARITSTQGKFKNNVVGVCGQFTDHEADDLTTPQGCVARDAEEFVRSYEVEGQKGKQIRDIFKGQTNKCVDKESPLFVRVVSPRDYRKQPQFPAAFKTCTFFQTKYVEKNGQTCFTVRAQPTCNEQCRPTMSLTKNVPVHCVDQDSKVAKIWKKQIDEKKSPDFSGQRAHKTVPITVPQSCSQ</sequence>
<dbReference type="Pfam" id="PF09172">
    <property type="entry name" value="Vit_open_b-sht"/>
    <property type="match status" value="1"/>
</dbReference>
<dbReference type="Pfam" id="PF00094">
    <property type="entry name" value="VWD"/>
    <property type="match status" value="1"/>
</dbReference>
<feature type="domain" description="VWFD" evidence="9">
    <location>
        <begin position="1454"/>
        <end position="1661"/>
    </location>
</feature>
<evidence type="ECO:0000256" key="2">
    <source>
        <dbReference type="ARBA" id="ARBA00022761"/>
    </source>
</evidence>
<dbReference type="OrthoDB" id="160294at2759"/>
<organism evidence="10 11">
    <name type="scientific">Phyllotreta striolata</name>
    <name type="common">Striped flea beetle</name>
    <name type="synonym">Crioceris striolata</name>
    <dbReference type="NCBI Taxonomy" id="444603"/>
    <lineage>
        <taxon>Eukaryota</taxon>
        <taxon>Metazoa</taxon>
        <taxon>Ecdysozoa</taxon>
        <taxon>Arthropoda</taxon>
        <taxon>Hexapoda</taxon>
        <taxon>Insecta</taxon>
        <taxon>Pterygota</taxon>
        <taxon>Neoptera</taxon>
        <taxon>Endopterygota</taxon>
        <taxon>Coleoptera</taxon>
        <taxon>Polyphaga</taxon>
        <taxon>Cucujiformia</taxon>
        <taxon>Chrysomeloidea</taxon>
        <taxon>Chrysomelidae</taxon>
        <taxon>Galerucinae</taxon>
        <taxon>Alticini</taxon>
        <taxon>Phyllotreta</taxon>
    </lineage>
</organism>
<dbReference type="PANTHER" id="PTHR23345">
    <property type="entry name" value="VITELLOGENIN-RELATED"/>
    <property type="match status" value="1"/>
</dbReference>
<comment type="caution">
    <text evidence="5">Lacks conserved residue(s) required for the propagation of feature annotation.</text>
</comment>
<dbReference type="SUPFAM" id="SSF56968">
    <property type="entry name" value="Lipovitellin-phosvitin complex, beta-sheet shell regions"/>
    <property type="match status" value="2"/>
</dbReference>
<dbReference type="InterPro" id="IPR001846">
    <property type="entry name" value="VWF_type-D"/>
</dbReference>
<dbReference type="SMART" id="SM00216">
    <property type="entry name" value="VWD"/>
    <property type="match status" value="1"/>
</dbReference>
<feature type="chain" id="PRO_5040199520" description="Vitellogenin" evidence="7">
    <location>
        <begin position="17"/>
        <end position="1787"/>
    </location>
</feature>
<dbReference type="InterPro" id="IPR015255">
    <property type="entry name" value="Vitellinogen_open_b-sht"/>
</dbReference>
<dbReference type="GO" id="GO:0005319">
    <property type="term" value="F:lipid transporter activity"/>
    <property type="evidence" value="ECO:0007669"/>
    <property type="project" value="InterPro"/>
</dbReference>
<dbReference type="FunFam" id="1.25.10.20:FF:000003">
    <property type="entry name" value="Vitellogenin C"/>
    <property type="match status" value="1"/>
</dbReference>
<dbReference type="GO" id="GO:0045735">
    <property type="term" value="F:nutrient reservoir activity"/>
    <property type="evidence" value="ECO:0007669"/>
    <property type="project" value="UniProtKB-KW"/>
</dbReference>
<keyword evidence="2" id="KW-0758">Storage protein</keyword>
<dbReference type="Gene3D" id="1.25.10.20">
    <property type="entry name" value="Vitellinogen, superhelical"/>
    <property type="match status" value="1"/>
</dbReference>
<dbReference type="PROSITE" id="PS51211">
    <property type="entry name" value="VITELLOGENIN"/>
    <property type="match status" value="1"/>
</dbReference>
<dbReference type="SMART" id="SM00638">
    <property type="entry name" value="LPD_N"/>
    <property type="match status" value="1"/>
</dbReference>
<dbReference type="Proteomes" id="UP001153712">
    <property type="component" value="Chromosome 10"/>
</dbReference>
<dbReference type="PROSITE" id="PS51233">
    <property type="entry name" value="VWFD"/>
    <property type="match status" value="1"/>
</dbReference>
<dbReference type="PANTHER" id="PTHR23345:SF15">
    <property type="entry name" value="VITELLOGENIN 1-RELATED"/>
    <property type="match status" value="1"/>
</dbReference>
<dbReference type="InterPro" id="IPR015816">
    <property type="entry name" value="Vitellinogen_b-sht_N"/>
</dbReference>
<proteinExistence type="predicted"/>
<keyword evidence="1 7" id="KW-0732">Signal</keyword>
<feature type="domain" description="Vitellogenin" evidence="8">
    <location>
        <begin position="22"/>
        <end position="792"/>
    </location>
</feature>
<dbReference type="InterPro" id="IPR011030">
    <property type="entry name" value="Lipovitellin_superhlx_dom"/>
</dbReference>
<evidence type="ECO:0000259" key="9">
    <source>
        <dbReference type="PROSITE" id="PS51233"/>
    </source>
</evidence>
<feature type="signal peptide" evidence="7">
    <location>
        <begin position="1"/>
        <end position="16"/>
    </location>
</feature>
<dbReference type="Gene3D" id="2.30.230.10">
    <property type="entry name" value="Lipovitellin, beta-sheet shell regions, chain A"/>
    <property type="match status" value="1"/>
</dbReference>
<dbReference type="SUPFAM" id="SSF48431">
    <property type="entry name" value="Lipovitellin-phosvitin complex, superhelical domain"/>
    <property type="match status" value="1"/>
</dbReference>
<evidence type="ECO:0000256" key="5">
    <source>
        <dbReference type="PROSITE-ProRule" id="PRU00557"/>
    </source>
</evidence>
<dbReference type="InterPro" id="IPR001747">
    <property type="entry name" value="Vitellogenin_N"/>
</dbReference>
<keyword evidence="3" id="KW-1015">Disulfide bond</keyword>
<evidence type="ECO:0000256" key="3">
    <source>
        <dbReference type="ARBA" id="ARBA00023157"/>
    </source>
</evidence>